<dbReference type="InParanoid" id="A0A061EEI2"/>
<dbReference type="EMBL" id="CM001882">
    <property type="protein sequence ID" value="EOY02812.1"/>
    <property type="molecule type" value="Genomic_DNA"/>
</dbReference>
<dbReference type="InterPro" id="IPR029472">
    <property type="entry name" value="Copia-like_N"/>
</dbReference>
<sequence>MAVSSSKTSISPIEDPHSPYFIHQSDSHASVVINPKLTSANCAFWSRSFLLALAIHNKAGFVDGSIGEPKPTNEMFGYWSRCNNLILAWLFESLSPEIASTVFYMNFA</sequence>
<gene>
    <name evidence="2" type="ORF">TCM_017206</name>
</gene>
<keyword evidence="3" id="KW-1185">Reference proteome</keyword>
<evidence type="ECO:0000259" key="1">
    <source>
        <dbReference type="Pfam" id="PF14244"/>
    </source>
</evidence>
<reference evidence="2 3" key="1">
    <citation type="journal article" date="2013" name="Genome Biol.">
        <title>The genome sequence of the most widely cultivated cacao type and its use to identify candidate genes regulating pod color.</title>
        <authorList>
            <person name="Motamayor J.C."/>
            <person name="Mockaitis K."/>
            <person name="Schmutz J."/>
            <person name="Haiminen N."/>
            <person name="Iii D.L."/>
            <person name="Cornejo O."/>
            <person name="Findley S.D."/>
            <person name="Zheng P."/>
            <person name="Utro F."/>
            <person name="Royaert S."/>
            <person name="Saski C."/>
            <person name="Jenkins J."/>
            <person name="Podicheti R."/>
            <person name="Zhao M."/>
            <person name="Scheffler B.E."/>
            <person name="Stack J.C."/>
            <person name="Feltus F.A."/>
            <person name="Mustiga G.M."/>
            <person name="Amores F."/>
            <person name="Phillips W."/>
            <person name="Marelli J.P."/>
            <person name="May G.D."/>
            <person name="Shapiro H."/>
            <person name="Ma J."/>
            <person name="Bustamante C.D."/>
            <person name="Schnell R.J."/>
            <person name="Main D."/>
            <person name="Gilbert D."/>
            <person name="Parida L."/>
            <person name="Kuhn D.N."/>
        </authorList>
    </citation>
    <scope>NUCLEOTIDE SEQUENCE [LARGE SCALE GENOMIC DNA]</scope>
    <source>
        <strain evidence="3">cv. Matina 1-6</strain>
    </source>
</reference>
<dbReference type="Proteomes" id="UP000026915">
    <property type="component" value="Chromosome 4"/>
</dbReference>
<evidence type="ECO:0000313" key="2">
    <source>
        <dbReference type="EMBL" id="EOY02812.1"/>
    </source>
</evidence>
<accession>A0A061EEI2</accession>
<proteinExistence type="predicted"/>
<dbReference type="HOGENOM" id="CLU_071438_1_1_1"/>
<dbReference type="Gramene" id="EOY02812">
    <property type="protein sequence ID" value="EOY02812"/>
    <property type="gene ID" value="TCM_017206"/>
</dbReference>
<dbReference type="OMA" id="SANCAFW"/>
<dbReference type="AlphaFoldDB" id="A0A061EEI2"/>
<organism evidence="2 3">
    <name type="scientific">Theobroma cacao</name>
    <name type="common">Cacao</name>
    <name type="synonym">Cocoa</name>
    <dbReference type="NCBI Taxonomy" id="3641"/>
    <lineage>
        <taxon>Eukaryota</taxon>
        <taxon>Viridiplantae</taxon>
        <taxon>Streptophyta</taxon>
        <taxon>Embryophyta</taxon>
        <taxon>Tracheophyta</taxon>
        <taxon>Spermatophyta</taxon>
        <taxon>Magnoliopsida</taxon>
        <taxon>eudicotyledons</taxon>
        <taxon>Gunneridae</taxon>
        <taxon>Pentapetalae</taxon>
        <taxon>rosids</taxon>
        <taxon>malvids</taxon>
        <taxon>Malvales</taxon>
        <taxon>Malvaceae</taxon>
        <taxon>Byttnerioideae</taxon>
        <taxon>Theobroma</taxon>
    </lineage>
</organism>
<name>A0A061EEI2_THECC</name>
<dbReference type="PANTHER" id="PTHR37610:SF94">
    <property type="entry name" value="RETROTRANSPOSON COPIA-LIKE N-TERMINAL DOMAIN-CONTAINING PROTEIN"/>
    <property type="match status" value="1"/>
</dbReference>
<dbReference type="Pfam" id="PF14244">
    <property type="entry name" value="Retrotran_gag_3"/>
    <property type="match status" value="1"/>
</dbReference>
<evidence type="ECO:0000313" key="3">
    <source>
        <dbReference type="Proteomes" id="UP000026915"/>
    </source>
</evidence>
<dbReference type="eggNOG" id="KOG0017">
    <property type="taxonomic scope" value="Eukaryota"/>
</dbReference>
<feature type="domain" description="Retrotransposon Copia-like N-terminal" evidence="1">
    <location>
        <begin position="23"/>
        <end position="70"/>
    </location>
</feature>
<dbReference type="PANTHER" id="PTHR37610">
    <property type="entry name" value="CCHC-TYPE DOMAIN-CONTAINING PROTEIN"/>
    <property type="match status" value="1"/>
</dbReference>
<protein>
    <recommendedName>
        <fullName evidence="1">Retrotransposon Copia-like N-terminal domain-containing protein</fullName>
    </recommendedName>
</protein>